<feature type="compositionally biased region" description="Basic and acidic residues" evidence="1">
    <location>
        <begin position="107"/>
        <end position="142"/>
    </location>
</feature>
<evidence type="ECO:0000313" key="2">
    <source>
        <dbReference type="EMBL" id="KAJ1175988.1"/>
    </source>
</evidence>
<name>A0AAV7TJN0_PLEWA</name>
<dbReference type="Proteomes" id="UP001066276">
    <property type="component" value="Chromosome 3_2"/>
</dbReference>
<proteinExistence type="predicted"/>
<feature type="compositionally biased region" description="Basic and acidic residues" evidence="1">
    <location>
        <begin position="42"/>
        <end position="53"/>
    </location>
</feature>
<protein>
    <submittedName>
        <fullName evidence="2">Uncharacterized protein</fullName>
    </submittedName>
</protein>
<accession>A0AAV7TJN0</accession>
<gene>
    <name evidence="2" type="ORF">NDU88_001273</name>
</gene>
<organism evidence="2 3">
    <name type="scientific">Pleurodeles waltl</name>
    <name type="common">Iberian ribbed newt</name>
    <dbReference type="NCBI Taxonomy" id="8319"/>
    <lineage>
        <taxon>Eukaryota</taxon>
        <taxon>Metazoa</taxon>
        <taxon>Chordata</taxon>
        <taxon>Craniata</taxon>
        <taxon>Vertebrata</taxon>
        <taxon>Euteleostomi</taxon>
        <taxon>Amphibia</taxon>
        <taxon>Batrachia</taxon>
        <taxon>Caudata</taxon>
        <taxon>Salamandroidea</taxon>
        <taxon>Salamandridae</taxon>
        <taxon>Pleurodelinae</taxon>
        <taxon>Pleurodeles</taxon>
    </lineage>
</organism>
<comment type="caution">
    <text evidence="2">The sequence shown here is derived from an EMBL/GenBank/DDBJ whole genome shotgun (WGS) entry which is preliminary data.</text>
</comment>
<reference evidence="2" key="1">
    <citation type="journal article" date="2022" name="bioRxiv">
        <title>Sequencing and chromosome-scale assembly of the giantPleurodeles waltlgenome.</title>
        <authorList>
            <person name="Brown T."/>
            <person name="Elewa A."/>
            <person name="Iarovenko S."/>
            <person name="Subramanian E."/>
            <person name="Araus A.J."/>
            <person name="Petzold A."/>
            <person name="Susuki M."/>
            <person name="Suzuki K.-i.T."/>
            <person name="Hayashi T."/>
            <person name="Toyoda A."/>
            <person name="Oliveira C."/>
            <person name="Osipova E."/>
            <person name="Leigh N.D."/>
            <person name="Simon A."/>
            <person name="Yun M.H."/>
        </authorList>
    </citation>
    <scope>NUCLEOTIDE SEQUENCE</scope>
    <source>
        <strain evidence="2">20211129_DDA</strain>
        <tissue evidence="2">Liver</tissue>
    </source>
</reference>
<keyword evidence="3" id="KW-1185">Reference proteome</keyword>
<feature type="region of interest" description="Disordered" evidence="1">
    <location>
        <begin position="1"/>
        <end position="142"/>
    </location>
</feature>
<dbReference type="AlphaFoldDB" id="A0AAV7TJN0"/>
<evidence type="ECO:0000313" key="3">
    <source>
        <dbReference type="Proteomes" id="UP001066276"/>
    </source>
</evidence>
<sequence length="142" mass="16753">MRISIRGTPGALRGGTFPKKRSISAVKSMKRADKGHRRRRRLETWRGKEWKQEARRKKTQREKMRNPIARSMRHAGRKTWDPIVRCQGRTRSKTGDPIARSQGCAGEGERKEKEDRRRPRVVRVLEGEYQQDHHTTFLEEHS</sequence>
<evidence type="ECO:0000256" key="1">
    <source>
        <dbReference type="SAM" id="MobiDB-lite"/>
    </source>
</evidence>
<dbReference type="EMBL" id="JANPWB010000006">
    <property type="protein sequence ID" value="KAJ1175988.1"/>
    <property type="molecule type" value="Genomic_DNA"/>
</dbReference>